<gene>
    <name evidence="3" type="ORF">OO17_01820</name>
</gene>
<organism evidence="3 4">
    <name type="scientific">Rhodopseudomonas palustris</name>
    <dbReference type="NCBI Taxonomy" id="1076"/>
    <lineage>
        <taxon>Bacteria</taxon>
        <taxon>Pseudomonadati</taxon>
        <taxon>Pseudomonadota</taxon>
        <taxon>Alphaproteobacteria</taxon>
        <taxon>Hyphomicrobiales</taxon>
        <taxon>Nitrobacteraceae</taxon>
        <taxon>Rhodopseudomonas</taxon>
    </lineage>
</organism>
<comment type="caution">
    <text evidence="3">The sequence shown here is derived from an EMBL/GenBank/DDBJ whole genome shotgun (WGS) entry which is preliminary data.</text>
</comment>
<keyword evidence="2" id="KW-0732">Signal</keyword>
<feature type="chain" id="PRO_5002319841" evidence="2">
    <location>
        <begin position="26"/>
        <end position="237"/>
    </location>
</feature>
<dbReference type="OrthoDB" id="8137921at2"/>
<evidence type="ECO:0000313" key="3">
    <source>
        <dbReference type="EMBL" id="KIZ47898.1"/>
    </source>
</evidence>
<proteinExistence type="predicted"/>
<dbReference type="Proteomes" id="UP000032515">
    <property type="component" value="Unassembled WGS sequence"/>
</dbReference>
<evidence type="ECO:0000313" key="4">
    <source>
        <dbReference type="Proteomes" id="UP000032515"/>
    </source>
</evidence>
<accession>A0A0D7F4B3</accession>
<feature type="signal peptide" evidence="2">
    <location>
        <begin position="1"/>
        <end position="25"/>
    </location>
</feature>
<dbReference type="EMBL" id="JXXE01000033">
    <property type="protein sequence ID" value="KIZ47898.1"/>
    <property type="molecule type" value="Genomic_DNA"/>
</dbReference>
<name>A0A0D7F4B3_RHOPL</name>
<dbReference type="AlphaFoldDB" id="A0A0D7F4B3"/>
<reference evidence="3 4" key="1">
    <citation type="submission" date="2014-11" db="EMBL/GenBank/DDBJ databases">
        <title>Genomics and ecophysiology of heterotrophic nitrogen fixing bacteria isolated from estuarine surface water.</title>
        <authorList>
            <person name="Bentzon-Tilia M."/>
            <person name="Severin I."/>
            <person name="Hansen L.H."/>
            <person name="Riemann L."/>
        </authorList>
    </citation>
    <scope>NUCLEOTIDE SEQUENCE [LARGE SCALE GENOMIC DNA]</scope>
    <source>
        <strain evidence="3 4">BAL398</strain>
    </source>
</reference>
<feature type="compositionally biased region" description="Polar residues" evidence="1">
    <location>
        <begin position="82"/>
        <end position="91"/>
    </location>
</feature>
<dbReference type="PATRIC" id="fig|1076.23.peg.3979"/>
<protein>
    <submittedName>
        <fullName evidence="3">Uncharacterized protein</fullName>
    </submittedName>
</protein>
<feature type="region of interest" description="Disordered" evidence="1">
    <location>
        <begin position="82"/>
        <end position="103"/>
    </location>
</feature>
<evidence type="ECO:0000256" key="1">
    <source>
        <dbReference type="SAM" id="MobiDB-lite"/>
    </source>
</evidence>
<feature type="region of interest" description="Disordered" evidence="1">
    <location>
        <begin position="30"/>
        <end position="52"/>
    </location>
</feature>
<evidence type="ECO:0000256" key="2">
    <source>
        <dbReference type="SAM" id="SignalP"/>
    </source>
</evidence>
<sequence>MSAIAAVNSSATSAVASLLSNAASAAIAGGTSAGAAKADQATSSASGNPVDIVDLSDHAKQTLARAKTEQVAAGKLSDLVQSLQSSGSKNPASKPKSDDGSSLFDKLIAQPQTSDKTTWEAGSKYGDASISDADLTTELKGSFLQQADAYDKQGLQPEVGQALRDAVNTGTLKFQKASDIPDLNFHSTVTYSGVPGGLQGGGVATDQHPTGATKVAIDQGTAIAAWTADRGDVYITW</sequence>